<sequence>MDEKRKRVTAPRIAAALSALLAGAALYTVSGSERQGIQVKEYTEAAEAADSTIMVYMNGSDLEGDYGAATADLREMMDALRTAGQEENFPSLHVVVEAGGSTRWELDEMDGVPYARFSLTEDGISSMEPMEIRNMGDADTLSDFVNYGVQSYPANHYGLILWNHGGGPVGGYGSDSHFDGDGLSLEEIREALDHSVMADSAFDFVAFDACLMGSVEIADCLEGRAGYVIASPELEPQDGYDYSWMTALGDSLPSDMEWGEAVGRSMVDAYDAYYASGTAPVAMSLLDMKEYPAFHEVFHQYMDGIPQELREELYRELGKDRMKMLAFGSRQAGGSPELVDVLEFLDACQSVYPDESAFQTLKEGMGKLVTDQWAKGYPRHPSGLTIYLPSGSNPYLSEDLETYDTTGFCSAYRQLTDGYAAYLARESGVEWGDINAHKDGTVEISIAPEDVSDVTGAYLAVFCPVGDDGNYYLLCTDSDVDIGVDGTLRAAPENSYMGMKGQVLCLIETMNLDAYTEYMAPVLYNGELCTMRIGFDEEHEDGQILSVTPAGQTSEAAKQIYELKEGDRVTPLYLVEHMEDVEEEPVDGAKDGAKDEAKDGAKDEAKDEAKNEAKDGGKDETKNGAKNGAKDEAKDETIDRAKDETKNEAGYETKDEIRDETGNTAKSSHGETGHNPDQIMEDRYYTDSYYMGTEFYIEEPDDMLLETVPVSGDGYFYGFMLMDVRQNIYYTDFTGIETEDTGS</sequence>
<protein>
    <submittedName>
        <fullName evidence="3">Clostripain</fullName>
        <ecNumber evidence="3">3.4.22.8</ecNumber>
    </submittedName>
</protein>
<feature type="compositionally biased region" description="Basic and acidic residues" evidence="1">
    <location>
        <begin position="668"/>
        <end position="679"/>
    </location>
</feature>
<proteinExistence type="predicted"/>
<dbReference type="PANTHER" id="PTHR37835">
    <property type="entry name" value="ALPHA-CLOSTRIPAIN"/>
    <property type="match status" value="1"/>
</dbReference>
<dbReference type="EC" id="3.4.22.8" evidence="3"/>
<feature type="compositionally biased region" description="Basic and acidic residues" evidence="1">
    <location>
        <begin position="587"/>
        <end position="661"/>
    </location>
</feature>
<evidence type="ECO:0000256" key="1">
    <source>
        <dbReference type="SAM" id="MobiDB-lite"/>
    </source>
</evidence>
<dbReference type="Gene3D" id="3.40.50.11970">
    <property type="match status" value="1"/>
</dbReference>
<dbReference type="AlphaFoldDB" id="A0A6N2U818"/>
<dbReference type="RefSeq" id="WP_002576462.1">
    <property type="nucleotide sequence ID" value="NZ_BAABZS010000002.1"/>
</dbReference>
<feature type="region of interest" description="Disordered" evidence="1">
    <location>
        <begin position="580"/>
        <end position="679"/>
    </location>
</feature>
<evidence type="ECO:0000313" key="3">
    <source>
        <dbReference type="EMBL" id="VYT13579.1"/>
    </source>
</evidence>
<feature type="chain" id="PRO_5038730702" evidence="2">
    <location>
        <begin position="25"/>
        <end position="743"/>
    </location>
</feature>
<keyword evidence="3" id="KW-0378">Hydrolase</keyword>
<evidence type="ECO:0000256" key="2">
    <source>
        <dbReference type="SAM" id="SignalP"/>
    </source>
</evidence>
<name>A0A6N2U818_9FIRM</name>
<gene>
    <name evidence="3" type="primary">cloSI</name>
    <name evidence="3" type="ORF">CBLFYP116_02000</name>
</gene>
<organism evidence="3">
    <name type="scientific">Enterocloster bolteae</name>
    <dbReference type="NCBI Taxonomy" id="208479"/>
    <lineage>
        <taxon>Bacteria</taxon>
        <taxon>Bacillati</taxon>
        <taxon>Bacillota</taxon>
        <taxon>Clostridia</taxon>
        <taxon>Lachnospirales</taxon>
        <taxon>Lachnospiraceae</taxon>
        <taxon>Enterocloster</taxon>
    </lineage>
</organism>
<dbReference type="PANTHER" id="PTHR37835:SF1">
    <property type="entry name" value="ALPHA-CLOSTRIPAIN"/>
    <property type="match status" value="1"/>
</dbReference>
<dbReference type="InterPro" id="IPR005077">
    <property type="entry name" value="Peptidase_C11"/>
</dbReference>
<dbReference type="EMBL" id="CACRTF010000011">
    <property type="protein sequence ID" value="VYT13579.1"/>
    <property type="molecule type" value="Genomic_DNA"/>
</dbReference>
<reference evidence="3" key="1">
    <citation type="submission" date="2019-11" db="EMBL/GenBank/DDBJ databases">
        <authorList>
            <person name="Feng L."/>
        </authorList>
    </citation>
    <scope>NUCLEOTIDE SEQUENCE</scope>
    <source>
        <strain evidence="3">CbolteaeLFYP116</strain>
    </source>
</reference>
<accession>A0A6N2U818</accession>
<dbReference type="Pfam" id="PF03415">
    <property type="entry name" value="Peptidase_C11"/>
    <property type="match status" value="1"/>
</dbReference>
<dbReference type="GO" id="GO:0004197">
    <property type="term" value="F:cysteine-type endopeptidase activity"/>
    <property type="evidence" value="ECO:0007669"/>
    <property type="project" value="UniProtKB-EC"/>
</dbReference>
<keyword evidence="2" id="KW-0732">Signal</keyword>
<dbReference type="GeneID" id="23114537"/>
<feature type="signal peptide" evidence="2">
    <location>
        <begin position="1"/>
        <end position="24"/>
    </location>
</feature>